<organism evidence="3">
    <name type="scientific">Rhizobium sp. ZPR3</name>
    <dbReference type="NCBI Taxonomy" id="3158967"/>
    <lineage>
        <taxon>Bacteria</taxon>
        <taxon>Pseudomonadati</taxon>
        <taxon>Pseudomonadota</taxon>
        <taxon>Alphaproteobacteria</taxon>
        <taxon>Hyphomicrobiales</taxon>
        <taxon>Rhizobiaceae</taxon>
        <taxon>Rhizobium/Agrobacterium group</taxon>
        <taxon>Rhizobium</taxon>
    </lineage>
</organism>
<sequence length="271" mass="28987">MRAEFESKIVHDQKIPSVEFVGILGGMGPLATLDLLKKIADQTEGDRDQDHIPMIVLADPSTPDRTASILDENAPPSLPFILSAIEKLNRSGASVIAMPCNTAHHWLAEINEISKVPILNMVELTCRHITRILPRGSVVGILGTQGTISAGIYQHGLSEVGLQSIVPSESACAGVSNAIDAVKANRVQEGKEALSFALTELADAGAAASVLACTELPLIWDLIAASATVDMHVVDPTAILARECLRVGEELRLRNRSRFSSDDCSRVLGER</sequence>
<comment type="similarity">
    <text evidence="1">Belongs to the aspartate/glutamate racemases family.</text>
</comment>
<dbReference type="SUPFAM" id="SSF53681">
    <property type="entry name" value="Aspartate/glutamate racemase"/>
    <property type="match status" value="2"/>
</dbReference>
<accession>A0AAU7RPT0</accession>
<reference evidence="3" key="1">
    <citation type="submission" date="2024-06" db="EMBL/GenBank/DDBJ databases">
        <authorList>
            <person name="Li T."/>
            <person name="Gao R."/>
        </authorList>
    </citation>
    <scope>NUCLEOTIDE SEQUENCE</scope>
    <source>
        <strain evidence="3">ZPR3</strain>
    </source>
</reference>
<dbReference type="EC" id="5.1.1.-" evidence="3"/>
<name>A0AAU7RPT0_9HYPH</name>
<dbReference type="PANTHER" id="PTHR21198">
    <property type="entry name" value="GLUTAMATE RACEMASE"/>
    <property type="match status" value="1"/>
</dbReference>
<dbReference type="GO" id="GO:0047661">
    <property type="term" value="F:amino-acid racemase activity"/>
    <property type="evidence" value="ECO:0007669"/>
    <property type="project" value="InterPro"/>
</dbReference>
<keyword evidence="2 3" id="KW-0413">Isomerase</keyword>
<dbReference type="Pfam" id="PF01177">
    <property type="entry name" value="Asp_Glu_race"/>
    <property type="match status" value="1"/>
</dbReference>
<dbReference type="NCBIfam" id="TIGR00035">
    <property type="entry name" value="asp_race"/>
    <property type="match status" value="1"/>
</dbReference>
<evidence type="ECO:0000256" key="2">
    <source>
        <dbReference type="ARBA" id="ARBA00023235"/>
    </source>
</evidence>
<gene>
    <name evidence="3" type="ORF">ABM479_15275</name>
</gene>
<dbReference type="Gene3D" id="3.40.50.1860">
    <property type="match status" value="2"/>
</dbReference>
<protein>
    <submittedName>
        <fullName evidence="3">Amino acid racemase</fullName>
        <ecNumber evidence="3">5.1.1.-</ecNumber>
    </submittedName>
</protein>
<evidence type="ECO:0000256" key="1">
    <source>
        <dbReference type="ARBA" id="ARBA00007847"/>
    </source>
</evidence>
<dbReference type="InterPro" id="IPR001920">
    <property type="entry name" value="Asp/Glu_race"/>
</dbReference>
<dbReference type="PANTHER" id="PTHR21198:SF7">
    <property type="entry name" value="ASPARTATE-GLUTAMATE RACEMASE FAMILY"/>
    <property type="match status" value="1"/>
</dbReference>
<proteinExistence type="inferred from homology"/>
<dbReference type="EMBL" id="CP157960">
    <property type="protein sequence ID" value="XBT92143.1"/>
    <property type="molecule type" value="Genomic_DNA"/>
</dbReference>
<dbReference type="RefSeq" id="WP_349956566.1">
    <property type="nucleotide sequence ID" value="NZ_CP157960.1"/>
</dbReference>
<dbReference type="InterPro" id="IPR004380">
    <property type="entry name" value="Asp_race"/>
</dbReference>
<evidence type="ECO:0000313" key="3">
    <source>
        <dbReference type="EMBL" id="XBT92143.1"/>
    </source>
</evidence>
<dbReference type="InterPro" id="IPR015942">
    <property type="entry name" value="Asp/Glu/hydantoin_racemase"/>
</dbReference>
<dbReference type="AlphaFoldDB" id="A0AAU7RPT0"/>